<evidence type="ECO:0000256" key="7">
    <source>
        <dbReference type="ARBA" id="ARBA00022692"/>
    </source>
</evidence>
<accession>A0ABS5MN87</accession>
<keyword evidence="8 11" id="KW-1133">Transmembrane helix</keyword>
<keyword evidence="7 11" id="KW-0812">Transmembrane</keyword>
<evidence type="ECO:0000256" key="3">
    <source>
        <dbReference type="ARBA" id="ARBA00011131"/>
    </source>
</evidence>
<evidence type="ECO:0000313" key="14">
    <source>
        <dbReference type="Proteomes" id="UP000681586"/>
    </source>
</evidence>
<evidence type="ECO:0000256" key="8">
    <source>
        <dbReference type="ARBA" id="ARBA00022989"/>
    </source>
</evidence>
<gene>
    <name evidence="13" type="ORF">JJQ58_06500</name>
</gene>
<organism evidence="13 14">
    <name type="scientific">Mammaliicoccus fleurettii</name>
    <dbReference type="NCBI Taxonomy" id="150056"/>
    <lineage>
        <taxon>Bacteria</taxon>
        <taxon>Bacillati</taxon>
        <taxon>Bacillota</taxon>
        <taxon>Bacilli</taxon>
        <taxon>Bacillales</taxon>
        <taxon>Staphylococcaceae</taxon>
        <taxon>Mammaliicoccus</taxon>
    </lineage>
</organism>
<evidence type="ECO:0000256" key="9">
    <source>
        <dbReference type="ARBA" id="ARBA00023136"/>
    </source>
</evidence>
<protein>
    <recommendedName>
        <fullName evidence="4">Putative hemin transport system permease protein HrtB</fullName>
    </recommendedName>
</protein>
<dbReference type="PANTHER" id="PTHR43738">
    <property type="entry name" value="ABC TRANSPORTER, MEMBRANE PROTEIN"/>
    <property type="match status" value="1"/>
</dbReference>
<sequence length="350" mass="38482">MKLALKELTYYKFKYLLVTLILFLLAFLVLFISALAQGLAKENVSGIEQWNKSEYVIASDADNNLSQSNITDKSDEAINNVAKGDTIKTAMQKVETDSGKTDLMFTQLTDNIKPDPSEGQIPKSDNEVLLNEKLKAEGFEVGDKIKIADKDQSFKISGFANNIMFSHTSMAYVNEDGMNDLKGNHISVVAYDSLSDSQKDEINKLDDVKVISQDDMLNSIPSYNAEQQPLNLMIVFLFVISAIVITAFFYVMTIQKTSQFGILKAIGTKNKNLISSLMLQILIITLIGVALAIAVILILGGVMPVTMPFFLNTNLMLLMVAVFIVVSLIGAVLSLVKVMKIEPLEAIGGE</sequence>
<feature type="domain" description="ABC3 transporter permease C-terminal" evidence="12">
    <location>
        <begin position="232"/>
        <end position="343"/>
    </location>
</feature>
<evidence type="ECO:0000256" key="10">
    <source>
        <dbReference type="ARBA" id="ARBA00024973"/>
    </source>
</evidence>
<comment type="subunit">
    <text evidence="3">The complex is composed of two ATP-binding proteins (HrtA), two transmembrane proteins (HrtB) and a solute-binding protein.</text>
</comment>
<evidence type="ECO:0000313" key="13">
    <source>
        <dbReference type="EMBL" id="MBS3697112.1"/>
    </source>
</evidence>
<proteinExistence type="inferred from homology"/>
<evidence type="ECO:0000256" key="4">
    <source>
        <dbReference type="ARBA" id="ARBA00016962"/>
    </source>
</evidence>
<dbReference type="EMBL" id="JAGXBM010000007">
    <property type="protein sequence ID" value="MBS3697112.1"/>
    <property type="molecule type" value="Genomic_DNA"/>
</dbReference>
<dbReference type="Proteomes" id="UP000681586">
    <property type="component" value="Unassembled WGS sequence"/>
</dbReference>
<dbReference type="RefSeq" id="WP_203153846.1">
    <property type="nucleotide sequence ID" value="NZ_JAEPSA010000009.1"/>
</dbReference>
<evidence type="ECO:0000259" key="12">
    <source>
        <dbReference type="Pfam" id="PF02687"/>
    </source>
</evidence>
<dbReference type="InterPro" id="IPR051125">
    <property type="entry name" value="ABC-4/HrtB_transporter"/>
</dbReference>
<keyword evidence="14" id="KW-1185">Reference proteome</keyword>
<comment type="function">
    <text evidence="10">Part of the ABC transporter complex hrt involved in hemin import. Responsible for the translocation of the substrate across the membrane.</text>
</comment>
<comment type="similarity">
    <text evidence="2">Belongs to the ABC-4 integral membrane protein family. HrtB subfamily.</text>
</comment>
<evidence type="ECO:0000256" key="5">
    <source>
        <dbReference type="ARBA" id="ARBA00022448"/>
    </source>
</evidence>
<feature type="transmembrane region" description="Helical" evidence="11">
    <location>
        <begin position="273"/>
        <end position="303"/>
    </location>
</feature>
<dbReference type="Pfam" id="PF02687">
    <property type="entry name" value="FtsX"/>
    <property type="match status" value="1"/>
</dbReference>
<evidence type="ECO:0000256" key="6">
    <source>
        <dbReference type="ARBA" id="ARBA00022475"/>
    </source>
</evidence>
<comment type="caution">
    <text evidence="13">The sequence shown here is derived from an EMBL/GenBank/DDBJ whole genome shotgun (WGS) entry which is preliminary data.</text>
</comment>
<dbReference type="PANTHER" id="PTHR43738:SF1">
    <property type="entry name" value="HEMIN TRANSPORT SYSTEM PERMEASE PROTEIN HRTB-RELATED"/>
    <property type="match status" value="1"/>
</dbReference>
<comment type="subcellular location">
    <subcellularLocation>
        <location evidence="1">Cell membrane</location>
        <topology evidence="1">Multi-pass membrane protein</topology>
    </subcellularLocation>
</comment>
<keyword evidence="6" id="KW-1003">Cell membrane</keyword>
<evidence type="ECO:0000256" key="11">
    <source>
        <dbReference type="SAM" id="Phobius"/>
    </source>
</evidence>
<evidence type="ECO:0000256" key="1">
    <source>
        <dbReference type="ARBA" id="ARBA00004651"/>
    </source>
</evidence>
<name>A0ABS5MN87_9STAP</name>
<reference evidence="13 14" key="1">
    <citation type="submission" date="2021-05" db="EMBL/GenBank/DDBJ databases">
        <title>Staphylococcus fleurettii isolated from lake water in First Nation community in Manitoba, Canada.</title>
        <authorList>
            <person name="Bashar S."/>
            <person name="Murdock A."/>
            <person name="Patidar R."/>
            <person name="Golding G."/>
            <person name="Farenhorst A."/>
            <person name="Kumar A."/>
        </authorList>
    </citation>
    <scope>NUCLEOTIDE SEQUENCE [LARGE SCALE GENOMIC DNA]</scope>
    <source>
        <strain evidence="13 14">SF002</strain>
    </source>
</reference>
<keyword evidence="5" id="KW-0813">Transport</keyword>
<evidence type="ECO:0000256" key="2">
    <source>
        <dbReference type="ARBA" id="ARBA00008697"/>
    </source>
</evidence>
<feature type="transmembrane region" description="Helical" evidence="11">
    <location>
        <begin position="230"/>
        <end position="252"/>
    </location>
</feature>
<feature type="transmembrane region" description="Helical" evidence="11">
    <location>
        <begin position="315"/>
        <end position="336"/>
    </location>
</feature>
<dbReference type="InterPro" id="IPR003838">
    <property type="entry name" value="ABC3_permease_C"/>
</dbReference>
<keyword evidence="9 11" id="KW-0472">Membrane</keyword>